<dbReference type="PROSITE" id="PS52016">
    <property type="entry name" value="TONB_DEPENDENT_REC_3"/>
    <property type="match status" value="1"/>
</dbReference>
<dbReference type="Gene3D" id="2.40.170.20">
    <property type="entry name" value="TonB-dependent receptor, beta-barrel domain"/>
    <property type="match status" value="1"/>
</dbReference>
<evidence type="ECO:0000256" key="5">
    <source>
        <dbReference type="ARBA" id="ARBA00023136"/>
    </source>
</evidence>
<keyword evidence="3 7" id="KW-1134">Transmembrane beta strand</keyword>
<dbReference type="CDD" id="cd01347">
    <property type="entry name" value="ligand_gated_channel"/>
    <property type="match status" value="1"/>
</dbReference>
<feature type="region of interest" description="Disordered" evidence="8">
    <location>
        <begin position="91"/>
        <end position="112"/>
    </location>
</feature>
<dbReference type="InterPro" id="IPR036942">
    <property type="entry name" value="Beta-barrel_TonB_sf"/>
</dbReference>
<keyword evidence="6 7" id="KW-0998">Cell outer membrane</keyword>
<dbReference type="GO" id="GO:0009279">
    <property type="term" value="C:cell outer membrane"/>
    <property type="evidence" value="ECO:0007669"/>
    <property type="project" value="UniProtKB-SubCell"/>
</dbReference>
<dbReference type="Pfam" id="PF07715">
    <property type="entry name" value="Plug"/>
    <property type="match status" value="1"/>
</dbReference>
<keyword evidence="9" id="KW-0732">Signal</keyword>
<evidence type="ECO:0000256" key="1">
    <source>
        <dbReference type="ARBA" id="ARBA00004571"/>
    </source>
</evidence>
<dbReference type="InterPro" id="IPR039426">
    <property type="entry name" value="TonB-dep_rcpt-like"/>
</dbReference>
<evidence type="ECO:0000256" key="9">
    <source>
        <dbReference type="SAM" id="SignalP"/>
    </source>
</evidence>
<feature type="non-terminal residue" evidence="11">
    <location>
        <position position="322"/>
    </location>
</feature>
<evidence type="ECO:0000313" key="11">
    <source>
        <dbReference type="EMBL" id="RCI71746.1"/>
    </source>
</evidence>
<feature type="signal peptide" evidence="9">
    <location>
        <begin position="1"/>
        <end position="28"/>
    </location>
</feature>
<dbReference type="AlphaFoldDB" id="A0A367M2N3"/>
<dbReference type="InterPro" id="IPR037066">
    <property type="entry name" value="Plug_dom_sf"/>
</dbReference>
<organism evidence="11 12">
    <name type="scientific">Pseudomonas aeruginosa</name>
    <dbReference type="NCBI Taxonomy" id="287"/>
    <lineage>
        <taxon>Bacteria</taxon>
        <taxon>Pseudomonadati</taxon>
        <taxon>Pseudomonadota</taxon>
        <taxon>Gammaproteobacteria</taxon>
        <taxon>Pseudomonadales</taxon>
        <taxon>Pseudomonadaceae</taxon>
        <taxon>Pseudomonas</taxon>
    </lineage>
</organism>
<keyword evidence="5 7" id="KW-0472">Membrane</keyword>
<dbReference type="GO" id="GO:0044718">
    <property type="term" value="P:siderophore transmembrane transport"/>
    <property type="evidence" value="ECO:0007669"/>
    <property type="project" value="TreeGrafter"/>
</dbReference>
<name>A0A367M2N3_PSEAI</name>
<feature type="compositionally biased region" description="Polar residues" evidence="8">
    <location>
        <begin position="94"/>
        <end position="108"/>
    </location>
</feature>
<evidence type="ECO:0000313" key="12">
    <source>
        <dbReference type="Proteomes" id="UP000253594"/>
    </source>
</evidence>
<dbReference type="SUPFAM" id="SSF56935">
    <property type="entry name" value="Porins"/>
    <property type="match status" value="1"/>
</dbReference>
<feature type="domain" description="TonB-dependent receptor plug" evidence="10">
    <location>
        <begin position="64"/>
        <end position="178"/>
    </location>
</feature>
<sequence length="322" mass="34734">MYPQFRRGHLAAAVLFASSSLLGGQALAEDERLEELDERAESVVQLGDEVVLGTAEQELKQAPGVSIITAEDIRKRPPVNDLSEIIRTMPGVNLTGNSSSGQRGNNRQIDIRGMGPENTLILVDGKPVSSRNSVRYGWRGERDSRGDSNWVPPEEVERIEVLRGPAAARYGSGAAGGVVNIITKRPTDRLRGSMTVFTNIPESSKDGATRRANFSLSGPLTEALSFRAYGSANKTDSDDTDINLGHTVNPSRTVAGREGVRNRDLSGMLSWQVTPDQVVDFEAGFSRQGNIYAGDTQNNNGTANTQGLADDGAETNRCLLYT</sequence>
<dbReference type="InterPro" id="IPR012910">
    <property type="entry name" value="Plug_dom"/>
</dbReference>
<proteinExistence type="inferred from homology"/>
<gene>
    <name evidence="11" type="ORF">DT376_27445</name>
</gene>
<dbReference type="PANTHER" id="PTHR30069:SF8">
    <property type="entry name" value="TONB-DEPENDENT SIDEROPHORE RECEPTOR PROTEIN"/>
    <property type="match status" value="1"/>
</dbReference>
<evidence type="ECO:0000256" key="7">
    <source>
        <dbReference type="PROSITE-ProRule" id="PRU01360"/>
    </source>
</evidence>
<dbReference type="Proteomes" id="UP000253594">
    <property type="component" value="Unassembled WGS sequence"/>
</dbReference>
<keyword evidence="2 7" id="KW-0813">Transport</keyword>
<accession>A0A367M2N3</accession>
<evidence type="ECO:0000256" key="6">
    <source>
        <dbReference type="ARBA" id="ARBA00023237"/>
    </source>
</evidence>
<comment type="similarity">
    <text evidence="7">Belongs to the TonB-dependent receptor family.</text>
</comment>
<reference evidence="11 12" key="1">
    <citation type="submission" date="2018-07" db="EMBL/GenBank/DDBJ databases">
        <title>Mechanisms of high-level aminoglycoside resistance among Gram-negative pathogens in Brazil.</title>
        <authorList>
            <person name="Ballaben A.S."/>
            <person name="Darini A.L.C."/>
            <person name="Doi Y."/>
        </authorList>
    </citation>
    <scope>NUCLEOTIDE SEQUENCE [LARGE SCALE GENOMIC DNA]</scope>
    <source>
        <strain evidence="11 12">B2-305</strain>
    </source>
</reference>
<feature type="chain" id="PRO_5016729090" evidence="9">
    <location>
        <begin position="29"/>
        <end position="322"/>
    </location>
</feature>
<comment type="caution">
    <text evidence="11">The sequence shown here is derived from an EMBL/GenBank/DDBJ whole genome shotgun (WGS) entry which is preliminary data.</text>
</comment>
<dbReference type="PANTHER" id="PTHR30069">
    <property type="entry name" value="TONB-DEPENDENT OUTER MEMBRANE RECEPTOR"/>
    <property type="match status" value="1"/>
</dbReference>
<dbReference type="Gene3D" id="2.170.130.10">
    <property type="entry name" value="TonB-dependent receptor, plug domain"/>
    <property type="match status" value="1"/>
</dbReference>
<dbReference type="EMBL" id="QORE01001253">
    <property type="protein sequence ID" value="RCI71746.1"/>
    <property type="molecule type" value="Genomic_DNA"/>
</dbReference>
<evidence type="ECO:0000256" key="3">
    <source>
        <dbReference type="ARBA" id="ARBA00022452"/>
    </source>
</evidence>
<evidence type="ECO:0000256" key="4">
    <source>
        <dbReference type="ARBA" id="ARBA00022692"/>
    </source>
</evidence>
<protein>
    <submittedName>
        <fullName evidence="11">TonB-dependent siderophore receptor</fullName>
    </submittedName>
</protein>
<keyword evidence="11" id="KW-0675">Receptor</keyword>
<evidence type="ECO:0000256" key="2">
    <source>
        <dbReference type="ARBA" id="ARBA00022448"/>
    </source>
</evidence>
<dbReference type="GO" id="GO:0015344">
    <property type="term" value="F:siderophore uptake transmembrane transporter activity"/>
    <property type="evidence" value="ECO:0007669"/>
    <property type="project" value="TreeGrafter"/>
</dbReference>
<evidence type="ECO:0000256" key="8">
    <source>
        <dbReference type="SAM" id="MobiDB-lite"/>
    </source>
</evidence>
<keyword evidence="4 7" id="KW-0812">Transmembrane</keyword>
<evidence type="ECO:0000259" key="10">
    <source>
        <dbReference type="Pfam" id="PF07715"/>
    </source>
</evidence>
<comment type="subcellular location">
    <subcellularLocation>
        <location evidence="1 7">Cell outer membrane</location>
        <topology evidence="1 7">Multi-pass membrane protein</topology>
    </subcellularLocation>
</comment>